<organism evidence="2 3">
    <name type="scientific">Brucella intermedia LMG 3301</name>
    <dbReference type="NCBI Taxonomy" id="641118"/>
    <lineage>
        <taxon>Bacteria</taxon>
        <taxon>Pseudomonadati</taxon>
        <taxon>Pseudomonadota</taxon>
        <taxon>Alphaproteobacteria</taxon>
        <taxon>Hyphomicrobiales</taxon>
        <taxon>Brucellaceae</taxon>
        <taxon>Brucella/Ochrobactrum group</taxon>
        <taxon>Brucella</taxon>
    </lineage>
</organism>
<proteinExistence type="predicted"/>
<dbReference type="HOGENOM" id="CLU_139157_0_0_5"/>
<feature type="chain" id="PRO_5002945421" description="Lipoprotein" evidence="1">
    <location>
        <begin position="20"/>
        <end position="128"/>
    </location>
</feature>
<evidence type="ECO:0000313" key="2">
    <source>
        <dbReference type="EMBL" id="EEQ94481.1"/>
    </source>
</evidence>
<protein>
    <recommendedName>
        <fullName evidence="4">Lipoprotein</fullName>
    </recommendedName>
</protein>
<accession>C4WQE0</accession>
<reference evidence="2 3" key="1">
    <citation type="submission" date="2009-05" db="EMBL/GenBank/DDBJ databases">
        <authorList>
            <person name="Setubal J.C."/>
            <person name="Boyle S."/>
            <person name="Crasta O.R."/>
            <person name="Gillespie J.J."/>
            <person name="Kenyon R.W."/>
            <person name="Lu J."/>
            <person name="Mane S."/>
            <person name="Nagrani S."/>
            <person name="Shallom J.M."/>
            <person name="Shallom S."/>
            <person name="Shukla M."/>
            <person name="Snyder E.E."/>
            <person name="Sobral B.W."/>
            <person name="Wattam A.R."/>
            <person name="Will R."/>
            <person name="Williams K."/>
            <person name="Yoo H."/>
            <person name="Munk C."/>
            <person name="Tapia R."/>
            <person name="Green L."/>
            <person name="Rogers Y."/>
            <person name="Detter J.C."/>
            <person name="Bruce D."/>
            <person name="Brettin T.S."/>
            <person name="Tsolis R."/>
        </authorList>
    </citation>
    <scope>NUCLEOTIDE SEQUENCE [LARGE SCALE GENOMIC DNA]</scope>
    <source>
        <strain evidence="2 3">LMG 3301</strain>
    </source>
</reference>
<dbReference type="Proteomes" id="UP000004386">
    <property type="component" value="Unassembled WGS sequence"/>
</dbReference>
<keyword evidence="1" id="KW-0732">Signal</keyword>
<dbReference type="EMBL" id="ACQA01000002">
    <property type="protein sequence ID" value="EEQ94481.1"/>
    <property type="molecule type" value="Genomic_DNA"/>
</dbReference>
<dbReference type="PROSITE" id="PS51257">
    <property type="entry name" value="PROKAR_LIPOPROTEIN"/>
    <property type="match status" value="1"/>
</dbReference>
<evidence type="ECO:0000256" key="1">
    <source>
        <dbReference type="SAM" id="SignalP"/>
    </source>
</evidence>
<name>C4WQE0_9HYPH</name>
<feature type="signal peptide" evidence="1">
    <location>
        <begin position="1"/>
        <end position="19"/>
    </location>
</feature>
<evidence type="ECO:0008006" key="4">
    <source>
        <dbReference type="Google" id="ProtNLM"/>
    </source>
</evidence>
<sequence>MIMKNMYLCCLLIILTACGPDQIVVDLPSPNKSVHVEVRKCPQAGAFLQWTEMAQVSVLEAGRSEPCNSFVNALVQFDSKVADEQLELEWISDKVLRAWHPTFSPDYGPVNTTVRAGSNVRIQFSPKS</sequence>
<comment type="caution">
    <text evidence="2">The sequence shown here is derived from an EMBL/GenBank/DDBJ whole genome shotgun (WGS) entry which is preliminary data.</text>
</comment>
<gene>
    <name evidence="2" type="ORF">OINT_2001711</name>
</gene>
<evidence type="ECO:0000313" key="3">
    <source>
        <dbReference type="Proteomes" id="UP000004386"/>
    </source>
</evidence>
<dbReference type="AlphaFoldDB" id="C4WQE0"/>